<keyword evidence="2" id="KW-1185">Reference proteome</keyword>
<evidence type="ECO:0000313" key="2">
    <source>
        <dbReference type="Proteomes" id="UP000054266"/>
    </source>
</evidence>
<reference evidence="1 2" key="1">
    <citation type="submission" date="2015-01" db="EMBL/GenBank/DDBJ databases">
        <title>The Genome Sequence of Capronia semiimmersa CBS27337.</title>
        <authorList>
            <consortium name="The Broad Institute Genomics Platform"/>
            <person name="Cuomo C."/>
            <person name="de Hoog S."/>
            <person name="Gorbushina A."/>
            <person name="Stielow B."/>
            <person name="Teixiera M."/>
            <person name="Abouelleil A."/>
            <person name="Chapman S.B."/>
            <person name="Priest M."/>
            <person name="Young S.K."/>
            <person name="Wortman J."/>
            <person name="Nusbaum C."/>
            <person name="Birren B."/>
        </authorList>
    </citation>
    <scope>NUCLEOTIDE SEQUENCE [LARGE SCALE GENOMIC DNA]</scope>
    <source>
        <strain evidence="1 2">CBS 27337</strain>
    </source>
</reference>
<proteinExistence type="predicted"/>
<protein>
    <submittedName>
        <fullName evidence="1">Uncharacterized protein</fullName>
    </submittedName>
</protein>
<sequence length="164" mass="18182">MPRPSFHSIGLGGKADMHQLFAICTRGCSNVERMPWWWSSLDPKKGASGLPNTKLKSGEVNVPLMSPRLAPVRQAFCSHLTCTGKRCMPHICPSYLPVHAGKIWFFCLHSACHNHLNRGQFYFLCTLSQTAVLYIVLAEDKRTSGGRSPLLVLVQLIPRPGLQG</sequence>
<dbReference type="HOGENOM" id="CLU_1618796_0_0_1"/>
<accession>A0A0D2CDF1</accession>
<dbReference type="Proteomes" id="UP000054266">
    <property type="component" value="Unassembled WGS sequence"/>
</dbReference>
<evidence type="ECO:0000313" key="1">
    <source>
        <dbReference type="EMBL" id="KIW63096.1"/>
    </source>
</evidence>
<name>A0A0D2CDF1_9EURO</name>
<dbReference type="AlphaFoldDB" id="A0A0D2CDF1"/>
<gene>
    <name evidence="1" type="ORF">PV04_09973</name>
</gene>
<dbReference type="EMBL" id="KN846962">
    <property type="protein sequence ID" value="KIW63096.1"/>
    <property type="molecule type" value="Genomic_DNA"/>
</dbReference>
<organism evidence="1 2">
    <name type="scientific">Phialophora macrospora</name>
    <dbReference type="NCBI Taxonomy" id="1851006"/>
    <lineage>
        <taxon>Eukaryota</taxon>
        <taxon>Fungi</taxon>
        <taxon>Dikarya</taxon>
        <taxon>Ascomycota</taxon>
        <taxon>Pezizomycotina</taxon>
        <taxon>Eurotiomycetes</taxon>
        <taxon>Chaetothyriomycetidae</taxon>
        <taxon>Chaetothyriales</taxon>
        <taxon>Herpotrichiellaceae</taxon>
        <taxon>Phialophora</taxon>
    </lineage>
</organism>